<dbReference type="OrthoDB" id="2546654at2"/>
<reference evidence="2 3" key="1">
    <citation type="submission" date="2014-09" db="EMBL/GenBank/DDBJ databases">
        <title>Genome sequence of Flavobacterium aquidurense RC62.</title>
        <authorList>
            <person name="Kim J.F."/>
            <person name="Kwak M.-J."/>
        </authorList>
    </citation>
    <scope>NUCLEOTIDE SEQUENCE [LARGE SCALE GENOMIC DNA]</scope>
    <source>
        <strain evidence="2 3">RC62</strain>
    </source>
</reference>
<accession>A0A0N8VNL7</accession>
<dbReference type="InterPro" id="IPR036365">
    <property type="entry name" value="PGBD-like_sf"/>
</dbReference>
<dbReference type="PATRIC" id="fig|362413.3.peg.3405"/>
<feature type="domain" description="Peptidoglycan binding-like" evidence="1">
    <location>
        <begin position="36"/>
        <end position="88"/>
    </location>
</feature>
<comment type="caution">
    <text evidence="2">The sequence shown here is derived from an EMBL/GenBank/DDBJ whole genome shotgun (WGS) entry which is preliminary data.</text>
</comment>
<dbReference type="Proteomes" id="UP000050443">
    <property type="component" value="Unassembled WGS sequence"/>
</dbReference>
<proteinExistence type="predicted"/>
<name>A0A0N8VNL7_9FLAO</name>
<sequence length="412" mass="47035">MENLVSNIPVIQNRNPANARRILNNSVGLNAVNDPADVLQIQNYLKALGYPVQNNGSIANSQTDNTIISILNFQANNNIQVTGIINPNDQTYNTLKQLNSASISLTEEVDESLHQPFITNSFIFRRNAGNANTLNVIFEGDSWLDYPVPRVLDLYDTITDRNQRLNLNCLHLAKFGETTSQMYADRANFVQYISGYRIDRIYFSGGGNDVFPQLGRILNAGVTLFDASFFTDTAKLNELKSMSSGDSLYQKCIRYKRYLNTATFDAALFNTVNLNRIFTVIMRNYLGFGSIINTHATPNTIFYMHTYDYPLFKLGVRPSIIGVDLPLGPWIKPVFDRLGITDEILKAYIIIRLLDKFYALLLQIKNHFNYYGYRFQCRIIDYRGLLNSSEYWRDEIHPNSVGARRLSTRVNF</sequence>
<dbReference type="SUPFAM" id="SSF52266">
    <property type="entry name" value="SGNH hydrolase"/>
    <property type="match status" value="1"/>
</dbReference>
<protein>
    <submittedName>
        <fullName evidence="2">Peptidase C14 caspase catalytic subunit p20</fullName>
    </submittedName>
</protein>
<dbReference type="InterPro" id="IPR002477">
    <property type="entry name" value="Peptidoglycan-bd-like"/>
</dbReference>
<dbReference type="SUPFAM" id="SSF47090">
    <property type="entry name" value="PGBD-like"/>
    <property type="match status" value="1"/>
</dbReference>
<evidence type="ECO:0000313" key="3">
    <source>
        <dbReference type="Proteomes" id="UP000050443"/>
    </source>
</evidence>
<dbReference type="InterPro" id="IPR036366">
    <property type="entry name" value="PGBDSf"/>
</dbReference>
<dbReference type="Pfam" id="PF01471">
    <property type="entry name" value="PG_binding_1"/>
    <property type="match status" value="1"/>
</dbReference>
<dbReference type="EMBL" id="JRLF01000006">
    <property type="protein sequence ID" value="KQB42476.1"/>
    <property type="molecule type" value="Genomic_DNA"/>
</dbReference>
<evidence type="ECO:0000259" key="1">
    <source>
        <dbReference type="Pfam" id="PF01471"/>
    </source>
</evidence>
<organism evidence="2 3">
    <name type="scientific">Flavobacterium aquidurense</name>
    <dbReference type="NCBI Taxonomy" id="362413"/>
    <lineage>
        <taxon>Bacteria</taxon>
        <taxon>Pseudomonadati</taxon>
        <taxon>Bacteroidota</taxon>
        <taxon>Flavobacteriia</taxon>
        <taxon>Flavobacteriales</taxon>
        <taxon>Flavobacteriaceae</taxon>
        <taxon>Flavobacterium</taxon>
    </lineage>
</organism>
<evidence type="ECO:0000313" key="2">
    <source>
        <dbReference type="EMBL" id="KQB42476.1"/>
    </source>
</evidence>
<dbReference type="Gene3D" id="1.10.101.10">
    <property type="entry name" value="PGBD-like superfamily/PGBD"/>
    <property type="match status" value="1"/>
</dbReference>
<dbReference type="AlphaFoldDB" id="A0A0N8VNL7"/>
<gene>
    <name evidence="2" type="ORF">RC62_3482</name>
</gene>
<dbReference type="STRING" id="362413.RC62_3482"/>
<dbReference type="RefSeq" id="WP_055092395.1">
    <property type="nucleotide sequence ID" value="NZ_JRLF01000006.1"/>
</dbReference>